<feature type="active site" description="Proton donor/acceptor" evidence="2">
    <location>
        <position position="213"/>
    </location>
</feature>
<organism evidence="5 6">
    <name type="scientific">Parahalioglobus pacificus</name>
    <dbReference type="NCBI Taxonomy" id="930806"/>
    <lineage>
        <taxon>Bacteria</taxon>
        <taxon>Pseudomonadati</taxon>
        <taxon>Pseudomonadota</taxon>
        <taxon>Gammaproteobacteria</taxon>
        <taxon>Cellvibrionales</taxon>
        <taxon>Halieaceae</taxon>
        <taxon>Parahalioglobus</taxon>
    </lineage>
</organism>
<evidence type="ECO:0000313" key="5">
    <source>
        <dbReference type="EMBL" id="GHD38572.1"/>
    </source>
</evidence>
<reference evidence="5" key="2">
    <citation type="submission" date="2020-09" db="EMBL/GenBank/DDBJ databases">
        <authorList>
            <person name="Sun Q."/>
            <person name="Kim S."/>
        </authorList>
    </citation>
    <scope>NUCLEOTIDE SEQUENCE</scope>
    <source>
        <strain evidence="5">KCTC 23430</strain>
    </source>
</reference>
<name>A0A918XLW7_9GAMM</name>
<proteinExistence type="predicted"/>
<dbReference type="SUPFAM" id="SSF63829">
    <property type="entry name" value="Calcium-dependent phosphotriesterase"/>
    <property type="match status" value="1"/>
</dbReference>
<evidence type="ECO:0000256" key="1">
    <source>
        <dbReference type="ARBA" id="ARBA00022801"/>
    </source>
</evidence>
<feature type="binding site" evidence="3">
    <location>
        <position position="213"/>
    </location>
    <ligand>
        <name>a divalent metal cation</name>
        <dbReference type="ChEBI" id="CHEBI:60240"/>
    </ligand>
</feature>
<dbReference type="Gene3D" id="2.120.10.30">
    <property type="entry name" value="TolB, C-terminal domain"/>
    <property type="match status" value="1"/>
</dbReference>
<dbReference type="PANTHER" id="PTHR47572">
    <property type="entry name" value="LIPOPROTEIN-RELATED"/>
    <property type="match status" value="1"/>
</dbReference>
<keyword evidence="1" id="KW-0378">Hydrolase</keyword>
<dbReference type="AlphaFoldDB" id="A0A918XLW7"/>
<keyword evidence="3" id="KW-0862">Zinc</keyword>
<dbReference type="InterPro" id="IPR005511">
    <property type="entry name" value="SMP-30"/>
</dbReference>
<evidence type="ECO:0000256" key="2">
    <source>
        <dbReference type="PIRSR" id="PIRSR605511-1"/>
    </source>
</evidence>
<feature type="binding site" evidence="3">
    <location>
        <position position="106"/>
    </location>
    <ligand>
        <name>substrate</name>
    </ligand>
</feature>
<reference evidence="5" key="1">
    <citation type="journal article" date="2014" name="Int. J. Syst. Evol. Microbiol.">
        <title>Complete genome sequence of Corynebacterium casei LMG S-19264T (=DSM 44701T), isolated from a smear-ripened cheese.</title>
        <authorList>
            <consortium name="US DOE Joint Genome Institute (JGI-PGF)"/>
            <person name="Walter F."/>
            <person name="Albersmeier A."/>
            <person name="Kalinowski J."/>
            <person name="Ruckert C."/>
        </authorList>
    </citation>
    <scope>NUCLEOTIDE SEQUENCE</scope>
    <source>
        <strain evidence="5">KCTC 23430</strain>
    </source>
</reference>
<dbReference type="InterPro" id="IPR013658">
    <property type="entry name" value="SGL"/>
</dbReference>
<dbReference type="InterPro" id="IPR051262">
    <property type="entry name" value="SMP-30/CGR1_Lactonase"/>
</dbReference>
<feature type="binding site" evidence="3">
    <location>
        <position position="166"/>
    </location>
    <ligand>
        <name>a divalent metal cation</name>
        <dbReference type="ChEBI" id="CHEBI:60240"/>
    </ligand>
</feature>
<protein>
    <submittedName>
        <fullName evidence="5">Gluconolaconase</fullName>
    </submittedName>
</protein>
<feature type="binding site" evidence="3">
    <location>
        <position position="124"/>
    </location>
    <ligand>
        <name>substrate</name>
    </ligand>
</feature>
<dbReference type="EMBL" id="BMYM01000003">
    <property type="protein sequence ID" value="GHD38572.1"/>
    <property type="molecule type" value="Genomic_DNA"/>
</dbReference>
<feature type="binding site" evidence="3">
    <location>
        <position position="24"/>
    </location>
    <ligand>
        <name>a divalent metal cation</name>
        <dbReference type="ChEBI" id="CHEBI:60240"/>
    </ligand>
</feature>
<dbReference type="PRINTS" id="PR01790">
    <property type="entry name" value="SMP30FAMILY"/>
</dbReference>
<gene>
    <name evidence="5" type="ORF">GCM10007053_29380</name>
</gene>
<keyword evidence="3" id="KW-0479">Metal-binding</keyword>
<dbReference type="GO" id="GO:0046872">
    <property type="term" value="F:metal ion binding"/>
    <property type="evidence" value="ECO:0007669"/>
    <property type="project" value="UniProtKB-KW"/>
</dbReference>
<evidence type="ECO:0000259" key="4">
    <source>
        <dbReference type="Pfam" id="PF08450"/>
    </source>
</evidence>
<feature type="domain" description="SMP-30/Gluconolactonase/LRE-like region" evidence="4">
    <location>
        <begin position="22"/>
        <end position="270"/>
    </location>
</feature>
<dbReference type="GO" id="GO:0016787">
    <property type="term" value="F:hydrolase activity"/>
    <property type="evidence" value="ECO:0007669"/>
    <property type="project" value="UniProtKB-KW"/>
</dbReference>
<keyword evidence="6" id="KW-1185">Reference proteome</keyword>
<comment type="cofactor">
    <cofactor evidence="3">
        <name>Zn(2+)</name>
        <dbReference type="ChEBI" id="CHEBI:29105"/>
    </cofactor>
    <text evidence="3">Binds 1 divalent metal cation per subunit.</text>
</comment>
<evidence type="ECO:0000313" key="6">
    <source>
        <dbReference type="Proteomes" id="UP000644693"/>
    </source>
</evidence>
<dbReference type="InterPro" id="IPR011042">
    <property type="entry name" value="6-blade_b-propeller_TolB-like"/>
</dbReference>
<comment type="caution">
    <text evidence="5">The sequence shown here is derived from an EMBL/GenBank/DDBJ whole genome shotgun (WGS) entry which is preliminary data.</text>
</comment>
<dbReference type="PANTHER" id="PTHR47572:SF4">
    <property type="entry name" value="LACTONASE DRP35"/>
    <property type="match status" value="1"/>
</dbReference>
<dbReference type="Pfam" id="PF08450">
    <property type="entry name" value="SGL"/>
    <property type="match status" value="1"/>
</dbReference>
<sequence>MLHETRETDMADTQIVAEGLYFGEGPRWHAGRLWFSDFYDHAVKSMGTSGDVRTEHTFDDQPSGLGWLPDGALLVVAMQRLQVLRETPTGFVVHADLTDLARFMCNDMTVDNQGRAWVGNFGFDLDTAIRSQGMERVLADVSTTNLVRVDPDGSAHCAAADMAFPNGTVITPDGDTLIIAETLGARLTAFDITADGTLANRRVWAALEGIAPDGIALDAEGNVWVANALAPECFLVSEGGRAVRRVQTTQNCYACMLGGEDGRQLFAMTAKGADKQVATRERAGRVEAIAVESPGAGCP</sequence>
<evidence type="ECO:0000256" key="3">
    <source>
        <dbReference type="PIRSR" id="PIRSR605511-2"/>
    </source>
</evidence>
<dbReference type="Proteomes" id="UP000644693">
    <property type="component" value="Unassembled WGS sequence"/>
</dbReference>
<accession>A0A918XLW7</accession>